<dbReference type="Gene3D" id="6.10.30.10">
    <property type="match status" value="1"/>
</dbReference>
<protein>
    <submittedName>
        <fullName evidence="2">OB-fold domain-containing protein</fullName>
    </submittedName>
</protein>
<dbReference type="EMBL" id="JBEPIJ010000028">
    <property type="protein sequence ID" value="MES0875333.1"/>
    <property type="molecule type" value="Genomic_DNA"/>
</dbReference>
<dbReference type="RefSeq" id="WP_352890873.1">
    <property type="nucleotide sequence ID" value="NZ_JBEPIJ010000028.1"/>
</dbReference>
<dbReference type="Proteomes" id="UP001465331">
    <property type="component" value="Unassembled WGS sequence"/>
</dbReference>
<organism evidence="2 3">
    <name type="scientific">Sinimarinibacterium thermocellulolyticum</name>
    <dbReference type="NCBI Taxonomy" id="3170016"/>
    <lineage>
        <taxon>Bacteria</taxon>
        <taxon>Pseudomonadati</taxon>
        <taxon>Pseudomonadota</taxon>
        <taxon>Gammaproteobacteria</taxon>
        <taxon>Nevskiales</taxon>
        <taxon>Nevskiaceae</taxon>
        <taxon>Sinimarinibacterium</taxon>
    </lineage>
</organism>
<dbReference type="Pfam" id="PF01796">
    <property type="entry name" value="OB_ChsH2_C"/>
    <property type="match status" value="1"/>
</dbReference>
<reference evidence="2 3" key="1">
    <citation type="submission" date="2024-06" db="EMBL/GenBank/DDBJ databases">
        <authorList>
            <person name="Li Z."/>
            <person name="Jiang Y."/>
        </authorList>
    </citation>
    <scope>NUCLEOTIDE SEQUENCE [LARGE SCALE GENOMIC DNA]</scope>
    <source>
        <strain evidence="2 3">HSW-8</strain>
    </source>
</reference>
<comment type="caution">
    <text evidence="2">The sequence shown here is derived from an EMBL/GenBank/DDBJ whole genome shotgun (WGS) entry which is preliminary data.</text>
</comment>
<dbReference type="SUPFAM" id="SSF50249">
    <property type="entry name" value="Nucleic acid-binding proteins"/>
    <property type="match status" value="1"/>
</dbReference>
<gene>
    <name evidence="2" type="ORF">ABSH63_15140</name>
</gene>
<keyword evidence="3" id="KW-1185">Reference proteome</keyword>
<name>A0ABV2ADK7_9GAMM</name>
<accession>A0ABV2ADK7</accession>
<sequence>MTMVEREITGADGPYWKGLAQGQLQLPRCRRCRAWHWPAVFRCGHCGAWDIDWAPVRAEGEIYSWTRTHHGFAGTEGIGVPYVSVVVSLPHAGGRRLLGLLAGSDSGLRVGAWVRGRIATTRVGAVDVPALHWSMVDGAAG</sequence>
<dbReference type="InterPro" id="IPR002878">
    <property type="entry name" value="ChsH2_C"/>
</dbReference>
<dbReference type="PANTHER" id="PTHR34075">
    <property type="entry name" value="BLR3430 PROTEIN"/>
    <property type="match status" value="1"/>
</dbReference>
<feature type="domain" description="ChsH2 C-terminal OB-fold" evidence="1">
    <location>
        <begin position="53"/>
        <end position="116"/>
    </location>
</feature>
<dbReference type="InterPro" id="IPR012340">
    <property type="entry name" value="NA-bd_OB-fold"/>
</dbReference>
<proteinExistence type="predicted"/>
<dbReference type="PANTHER" id="PTHR34075:SF5">
    <property type="entry name" value="BLR3430 PROTEIN"/>
    <property type="match status" value="1"/>
</dbReference>
<dbReference type="InterPro" id="IPR052513">
    <property type="entry name" value="Thioester_dehydratase-like"/>
</dbReference>
<evidence type="ECO:0000313" key="3">
    <source>
        <dbReference type="Proteomes" id="UP001465331"/>
    </source>
</evidence>
<evidence type="ECO:0000313" key="2">
    <source>
        <dbReference type="EMBL" id="MES0875333.1"/>
    </source>
</evidence>
<evidence type="ECO:0000259" key="1">
    <source>
        <dbReference type="Pfam" id="PF01796"/>
    </source>
</evidence>